<keyword evidence="4" id="KW-1185">Reference proteome</keyword>
<dbReference type="OrthoDB" id="10260024at2759"/>
<dbReference type="Proteomes" id="UP000323386">
    <property type="component" value="Unassembled WGS sequence"/>
</dbReference>
<feature type="region of interest" description="Disordered" evidence="2">
    <location>
        <begin position="108"/>
        <end position="128"/>
    </location>
</feature>
<dbReference type="PANTHER" id="PTHR31449">
    <property type="entry name" value="UPF0598 PROTEIN C8ORF82"/>
    <property type="match status" value="1"/>
</dbReference>
<evidence type="ECO:0000256" key="2">
    <source>
        <dbReference type="SAM" id="MobiDB-lite"/>
    </source>
</evidence>
<evidence type="ECO:0000313" key="4">
    <source>
        <dbReference type="Proteomes" id="UP000323386"/>
    </source>
</evidence>
<accession>A0A5C3FB47</accession>
<organism evidence="3 4">
    <name type="scientific">Pseudozyma flocculosa</name>
    <dbReference type="NCBI Taxonomy" id="84751"/>
    <lineage>
        <taxon>Eukaryota</taxon>
        <taxon>Fungi</taxon>
        <taxon>Dikarya</taxon>
        <taxon>Basidiomycota</taxon>
        <taxon>Ustilaginomycotina</taxon>
        <taxon>Ustilaginomycetes</taxon>
        <taxon>Ustilaginales</taxon>
        <taxon>Ustilaginaceae</taxon>
        <taxon>Pseudozyma</taxon>
    </lineage>
</organism>
<dbReference type="AlphaFoldDB" id="A0A5C3FB47"/>
<sequence>MVLKAAPRLTANNLRSTTAIRRRCCHATSPRQSPSSPQPTPTPLRVYRYVVDVHGQLFLHDQVPKNLTSCFKNTAFLDFFFTRLRPNPSSPTSRDGARIAQYDILSAAPASGPQWPDDPRLQDADTDTDTARQLACRLANDDGYEWLSPCGPELNFVKTQDTPIVFRELTSTGKLHYAGSLQHDFAPDSLHVDPSTGYLYHPSPDPTSDSVRTRRRAKSKPDSAQRYGRFSLLSSSLVLQHLAHDLEIDPDQFHAGDAGSVQWQGTRYPLRLLPSPAPSS</sequence>
<feature type="region of interest" description="Disordered" evidence="2">
    <location>
        <begin position="196"/>
        <end position="223"/>
    </location>
</feature>
<gene>
    <name evidence="3" type="ORF">PSFLO_07166</name>
</gene>
<dbReference type="PANTHER" id="PTHR31449:SF3">
    <property type="entry name" value="UPF0598 PROTEIN C8ORF82"/>
    <property type="match status" value="1"/>
</dbReference>
<proteinExistence type="inferred from homology"/>
<evidence type="ECO:0000256" key="1">
    <source>
        <dbReference type="ARBA" id="ARBA00006322"/>
    </source>
</evidence>
<comment type="similarity">
    <text evidence="1">Belongs to the UPF0598 family.</text>
</comment>
<evidence type="ECO:0000313" key="3">
    <source>
        <dbReference type="EMBL" id="SPO41684.1"/>
    </source>
</evidence>
<dbReference type="Pfam" id="PF14956">
    <property type="entry name" value="DUF4505"/>
    <property type="match status" value="2"/>
</dbReference>
<protein>
    <submittedName>
        <fullName evidence="3">Uncharacterized protein</fullName>
    </submittedName>
</protein>
<dbReference type="EMBL" id="OOIP01000030">
    <property type="protein sequence ID" value="SPO41684.1"/>
    <property type="molecule type" value="Genomic_DNA"/>
</dbReference>
<name>A0A5C3FB47_9BASI</name>
<dbReference type="InterPro" id="IPR028108">
    <property type="entry name" value="DUF4505"/>
</dbReference>
<reference evidence="3 4" key="1">
    <citation type="submission" date="2018-03" db="EMBL/GenBank/DDBJ databases">
        <authorList>
            <person name="Guldener U."/>
        </authorList>
    </citation>
    <scope>NUCLEOTIDE SEQUENCE [LARGE SCALE GENOMIC DNA]</scope>
    <source>
        <strain evidence="3 4">DAOM196992</strain>
    </source>
</reference>